<dbReference type="Pfam" id="PF02565">
    <property type="entry name" value="RecO_C"/>
    <property type="match status" value="1"/>
</dbReference>
<dbReference type="OrthoDB" id="9797083at2"/>
<keyword evidence="4 7" id="KW-0233">DNA recombination</keyword>
<dbReference type="NCBIfam" id="TIGR00613">
    <property type="entry name" value="reco"/>
    <property type="match status" value="1"/>
</dbReference>
<dbReference type="InterPro" id="IPR022572">
    <property type="entry name" value="DNA_rep/recomb_RecO_N"/>
</dbReference>
<dbReference type="Gene3D" id="2.40.50.140">
    <property type="entry name" value="Nucleic acid-binding proteins"/>
    <property type="match status" value="1"/>
</dbReference>
<dbReference type="GO" id="GO:0043590">
    <property type="term" value="C:bacterial nucleoid"/>
    <property type="evidence" value="ECO:0007669"/>
    <property type="project" value="TreeGrafter"/>
</dbReference>
<evidence type="ECO:0000256" key="5">
    <source>
        <dbReference type="ARBA" id="ARBA00023204"/>
    </source>
</evidence>
<dbReference type="RefSeq" id="WP_129225291.1">
    <property type="nucleotide sequence ID" value="NZ_SDOZ01000002.1"/>
</dbReference>
<protein>
    <recommendedName>
        <fullName evidence="2 7">DNA repair protein RecO</fullName>
    </recommendedName>
    <alternativeName>
        <fullName evidence="6 7">Recombination protein O</fullName>
    </alternativeName>
</protein>
<dbReference type="InterPro" id="IPR037278">
    <property type="entry name" value="ARFGAP/RecO"/>
</dbReference>
<proteinExistence type="inferred from homology"/>
<evidence type="ECO:0000256" key="6">
    <source>
        <dbReference type="ARBA" id="ARBA00033409"/>
    </source>
</evidence>
<dbReference type="PANTHER" id="PTHR33991:SF1">
    <property type="entry name" value="DNA REPAIR PROTEIN RECO"/>
    <property type="match status" value="1"/>
</dbReference>
<gene>
    <name evidence="7 9" type="primary">recO</name>
    <name evidence="9" type="ORF">ESZ91_06445</name>
</gene>
<organism evidence="9 10">
    <name type="scientific">Candidatus Borkfalkia ceftriaxoniphila</name>
    <dbReference type="NCBI Taxonomy" id="2508949"/>
    <lineage>
        <taxon>Bacteria</taxon>
        <taxon>Bacillati</taxon>
        <taxon>Bacillota</taxon>
        <taxon>Clostridia</taxon>
        <taxon>Christensenellales</taxon>
        <taxon>Christensenellaceae</taxon>
        <taxon>Candidatus Borkfalkia</taxon>
    </lineage>
</organism>
<evidence type="ECO:0000256" key="1">
    <source>
        <dbReference type="ARBA" id="ARBA00007452"/>
    </source>
</evidence>
<dbReference type="PANTHER" id="PTHR33991">
    <property type="entry name" value="DNA REPAIR PROTEIN RECO"/>
    <property type="match status" value="1"/>
</dbReference>
<evidence type="ECO:0000313" key="10">
    <source>
        <dbReference type="Proteomes" id="UP000291269"/>
    </source>
</evidence>
<evidence type="ECO:0000256" key="3">
    <source>
        <dbReference type="ARBA" id="ARBA00022763"/>
    </source>
</evidence>
<evidence type="ECO:0000256" key="4">
    <source>
        <dbReference type="ARBA" id="ARBA00023172"/>
    </source>
</evidence>
<feature type="domain" description="DNA replication/recombination mediator RecO N-terminal" evidence="8">
    <location>
        <begin position="1"/>
        <end position="66"/>
    </location>
</feature>
<sequence>MEEKVDALVLRSIDYKDNDKILTLFTLQNGKVTAAAKGVKKAGARLKFAAQPFCFAEYVLAKKGERRTVISAANTDGFYALREDIEKFYAACAVCEVCDALLFEGIVNEELFLYAVNALKNMCGGDAAEELVRFLIGALRLSGYMLSLEACADCGGILEGRVYFDVAGGCFYCAECAKGAGTGENTYNFLRKCSDLSYLPEKIDKAAESRALKLLKVYFRDKTDTELRSLDEYIRLLGSES</sequence>
<evidence type="ECO:0000256" key="7">
    <source>
        <dbReference type="HAMAP-Rule" id="MF_00201"/>
    </source>
</evidence>
<evidence type="ECO:0000259" key="8">
    <source>
        <dbReference type="Pfam" id="PF11967"/>
    </source>
</evidence>
<reference evidence="9 10" key="1">
    <citation type="journal article" date="2019" name="Gut">
        <title>Antibiotics-induced monodominance of a novel gut bacterial order.</title>
        <authorList>
            <person name="Hildebrand F."/>
            <person name="Moitinho-Silva L."/>
            <person name="Blasche S."/>
            <person name="Jahn M.T."/>
            <person name="Gossmann T.I."/>
            <person name="Heuerta-Cepas J."/>
            <person name="Hercog R."/>
            <person name="Luetge M."/>
            <person name="Bahram M."/>
            <person name="Pryszlak A."/>
            <person name="Alves R.J."/>
            <person name="Waszak S.M."/>
            <person name="Zhu A."/>
            <person name="Ye L."/>
            <person name="Costea P.I."/>
            <person name="Aalvink S."/>
            <person name="Belzer C."/>
            <person name="Forslund S.K."/>
            <person name="Sunagawa S."/>
            <person name="Hentschel U."/>
            <person name="Merten C."/>
            <person name="Patil K.R."/>
            <person name="Benes V."/>
            <person name="Bork P."/>
        </authorList>
    </citation>
    <scope>NUCLEOTIDE SEQUENCE [LARGE SCALE GENOMIC DNA]</scope>
    <source>
        <strain evidence="9 10">HDS1380</strain>
    </source>
</reference>
<name>A0A4Q2KBS6_9FIRM</name>
<dbReference type="InterPro" id="IPR042242">
    <property type="entry name" value="RecO_C"/>
</dbReference>
<dbReference type="SUPFAM" id="SSF57863">
    <property type="entry name" value="ArfGap/RecO-like zinc finger"/>
    <property type="match status" value="1"/>
</dbReference>
<dbReference type="SUPFAM" id="SSF50249">
    <property type="entry name" value="Nucleic acid-binding proteins"/>
    <property type="match status" value="1"/>
</dbReference>
<dbReference type="AlphaFoldDB" id="A0A4Q2KBS6"/>
<dbReference type="InterPro" id="IPR012340">
    <property type="entry name" value="NA-bd_OB-fold"/>
</dbReference>
<keyword evidence="3 7" id="KW-0227">DNA damage</keyword>
<comment type="function">
    <text evidence="7">Involved in DNA repair and RecF pathway recombination.</text>
</comment>
<evidence type="ECO:0000313" key="9">
    <source>
        <dbReference type="EMBL" id="RXZ62025.1"/>
    </source>
</evidence>
<accession>A0A4Q2KBS6</accession>
<keyword evidence="10" id="KW-1185">Reference proteome</keyword>
<dbReference type="GO" id="GO:0006302">
    <property type="term" value="P:double-strand break repair"/>
    <property type="evidence" value="ECO:0007669"/>
    <property type="project" value="TreeGrafter"/>
</dbReference>
<dbReference type="Gene3D" id="1.20.1440.120">
    <property type="entry name" value="Recombination protein O, C-terminal domain"/>
    <property type="match status" value="1"/>
</dbReference>
<dbReference type="GO" id="GO:0006310">
    <property type="term" value="P:DNA recombination"/>
    <property type="evidence" value="ECO:0007669"/>
    <property type="project" value="UniProtKB-UniRule"/>
</dbReference>
<evidence type="ECO:0000256" key="2">
    <source>
        <dbReference type="ARBA" id="ARBA00021310"/>
    </source>
</evidence>
<dbReference type="InterPro" id="IPR003717">
    <property type="entry name" value="RecO"/>
</dbReference>
<dbReference type="EMBL" id="SDOZ01000002">
    <property type="protein sequence ID" value="RXZ62025.1"/>
    <property type="molecule type" value="Genomic_DNA"/>
</dbReference>
<dbReference type="HAMAP" id="MF_00201">
    <property type="entry name" value="RecO"/>
    <property type="match status" value="1"/>
</dbReference>
<dbReference type="Proteomes" id="UP000291269">
    <property type="component" value="Unassembled WGS sequence"/>
</dbReference>
<dbReference type="Pfam" id="PF11967">
    <property type="entry name" value="RecO_N"/>
    <property type="match status" value="1"/>
</dbReference>
<comment type="similarity">
    <text evidence="1 7">Belongs to the RecO family.</text>
</comment>
<comment type="caution">
    <text evidence="9">The sequence shown here is derived from an EMBL/GenBank/DDBJ whole genome shotgun (WGS) entry which is preliminary data.</text>
</comment>
<keyword evidence="5 7" id="KW-0234">DNA repair</keyword>